<evidence type="ECO:0000313" key="8">
    <source>
        <dbReference type="Proteomes" id="UP000298458"/>
    </source>
</evidence>
<evidence type="ECO:0000256" key="4">
    <source>
        <dbReference type="ARBA" id="ARBA00022989"/>
    </source>
</evidence>
<comment type="subcellular location">
    <subcellularLocation>
        <location evidence="1">Cell membrane</location>
        <topology evidence="1">Multi-pass membrane protein</topology>
    </subcellularLocation>
</comment>
<protein>
    <submittedName>
        <fullName evidence="7">YjgP/YjgQ family permease</fullName>
    </submittedName>
</protein>
<evidence type="ECO:0000256" key="3">
    <source>
        <dbReference type="ARBA" id="ARBA00022692"/>
    </source>
</evidence>
<comment type="caution">
    <text evidence="7">The sequence shown here is derived from an EMBL/GenBank/DDBJ whole genome shotgun (WGS) entry which is preliminary data.</text>
</comment>
<evidence type="ECO:0000256" key="2">
    <source>
        <dbReference type="ARBA" id="ARBA00022475"/>
    </source>
</evidence>
<dbReference type="Proteomes" id="UP000298458">
    <property type="component" value="Unassembled WGS sequence"/>
</dbReference>
<feature type="transmembrane region" description="Helical" evidence="6">
    <location>
        <begin position="123"/>
        <end position="146"/>
    </location>
</feature>
<accession>A0A4R9GH33</accession>
<reference evidence="7" key="1">
    <citation type="journal article" date="2019" name="PLoS Negl. Trop. Dis.">
        <title>Revisiting the worldwide diversity of Leptospira species in the environment.</title>
        <authorList>
            <person name="Vincent A.T."/>
            <person name="Schiettekatte O."/>
            <person name="Bourhy P."/>
            <person name="Veyrier F.J."/>
            <person name="Picardeau M."/>
        </authorList>
    </citation>
    <scope>NUCLEOTIDE SEQUENCE [LARGE SCALE GENOMIC DNA]</scope>
    <source>
        <strain evidence="7">SSW15</strain>
    </source>
</reference>
<dbReference type="PANTHER" id="PTHR33529:SF6">
    <property type="entry name" value="YJGP_YJGQ FAMILY PERMEASE"/>
    <property type="match status" value="1"/>
</dbReference>
<name>A0A4R9GH33_9LEPT</name>
<feature type="transmembrane region" description="Helical" evidence="6">
    <location>
        <begin position="362"/>
        <end position="380"/>
    </location>
</feature>
<feature type="transmembrane region" description="Helical" evidence="6">
    <location>
        <begin position="35"/>
        <end position="55"/>
    </location>
</feature>
<feature type="transmembrane region" description="Helical" evidence="6">
    <location>
        <begin position="303"/>
        <end position="323"/>
    </location>
</feature>
<dbReference type="InterPro" id="IPR005495">
    <property type="entry name" value="LptG/LptF_permease"/>
</dbReference>
<evidence type="ECO:0000313" key="7">
    <source>
        <dbReference type="EMBL" id="TGK12020.1"/>
    </source>
</evidence>
<dbReference type="PANTHER" id="PTHR33529">
    <property type="entry name" value="SLR0882 PROTEIN-RELATED"/>
    <property type="match status" value="1"/>
</dbReference>
<sequence length="385" mass="44076">MELGIPKIRPKEFLSKWKEEFFPPRILDKYVFSEFFKTFAGTCIMITALIFLNMVNTNLKDFSGTKAPKFHIWLYLLYSLPEIIASYSINMSVLFAVSFTIGQFSANKEIVAMMSAGISFHRIVAPIVAFGFFLWFVVFLGTQFLVRPMNKLAKEEQKMITEGTGTMTNMVYQFHFKGKEGFYYIYFYDPVKDEIKGGFNYVKLTHDQTPEYVLSSLKAKYDSKGDIWKLTEVEETRFDDDLKVSSFQKFPEKEYYLPEKPEYFKVPKGSVKEMNIFELAEEKDNRLKKGIGFGDVNIEEHSLFAGPFLAVIVTLVGCVAGFFTKRVAGVASLGVTLVVILVYFVMSSAFTSVGENGVIPSWFAVWITPAIFLGVLYGIYRRMRI</sequence>
<keyword evidence="4 6" id="KW-1133">Transmembrane helix</keyword>
<dbReference type="GO" id="GO:0043190">
    <property type="term" value="C:ATP-binding cassette (ABC) transporter complex"/>
    <property type="evidence" value="ECO:0007669"/>
    <property type="project" value="TreeGrafter"/>
</dbReference>
<dbReference type="Pfam" id="PF03739">
    <property type="entry name" value="LptF_LptG"/>
    <property type="match status" value="1"/>
</dbReference>
<proteinExistence type="predicted"/>
<keyword evidence="8" id="KW-1185">Reference proteome</keyword>
<gene>
    <name evidence="7" type="ORF">EHO60_07040</name>
</gene>
<keyword evidence="5 6" id="KW-0472">Membrane</keyword>
<evidence type="ECO:0000256" key="1">
    <source>
        <dbReference type="ARBA" id="ARBA00004651"/>
    </source>
</evidence>
<keyword evidence="2" id="KW-1003">Cell membrane</keyword>
<dbReference type="EMBL" id="RQET01000004">
    <property type="protein sequence ID" value="TGK12020.1"/>
    <property type="molecule type" value="Genomic_DNA"/>
</dbReference>
<evidence type="ECO:0000256" key="6">
    <source>
        <dbReference type="SAM" id="Phobius"/>
    </source>
</evidence>
<dbReference type="OrthoDB" id="306074at2"/>
<dbReference type="GO" id="GO:0015920">
    <property type="term" value="P:lipopolysaccharide transport"/>
    <property type="evidence" value="ECO:0007669"/>
    <property type="project" value="TreeGrafter"/>
</dbReference>
<keyword evidence="3 6" id="KW-0812">Transmembrane</keyword>
<organism evidence="7 8">
    <name type="scientific">Leptospira fletcheri</name>
    <dbReference type="NCBI Taxonomy" id="2484981"/>
    <lineage>
        <taxon>Bacteria</taxon>
        <taxon>Pseudomonadati</taxon>
        <taxon>Spirochaetota</taxon>
        <taxon>Spirochaetia</taxon>
        <taxon>Leptospirales</taxon>
        <taxon>Leptospiraceae</taxon>
        <taxon>Leptospira</taxon>
    </lineage>
</organism>
<feature type="transmembrane region" description="Helical" evidence="6">
    <location>
        <begin position="75"/>
        <end position="102"/>
    </location>
</feature>
<evidence type="ECO:0000256" key="5">
    <source>
        <dbReference type="ARBA" id="ARBA00023136"/>
    </source>
</evidence>
<feature type="transmembrane region" description="Helical" evidence="6">
    <location>
        <begin position="330"/>
        <end position="350"/>
    </location>
</feature>
<dbReference type="AlphaFoldDB" id="A0A4R9GH33"/>
<dbReference type="RefSeq" id="WP_135767424.1">
    <property type="nucleotide sequence ID" value="NZ_RQET01000004.1"/>
</dbReference>